<comment type="caution">
    <text evidence="4">The sequence shown here is derived from an EMBL/GenBank/DDBJ whole genome shotgun (WGS) entry which is preliminary data.</text>
</comment>
<protein>
    <recommendedName>
        <fullName evidence="3">NACHT domain-containing protein</fullName>
    </recommendedName>
</protein>
<feature type="compositionally biased region" description="Basic and acidic residues" evidence="1">
    <location>
        <begin position="449"/>
        <end position="459"/>
    </location>
</feature>
<proteinExistence type="predicted"/>
<keyword evidence="2" id="KW-1133">Transmembrane helix</keyword>
<dbReference type="InterPro" id="IPR027417">
    <property type="entry name" value="P-loop_NTPase"/>
</dbReference>
<accession>A0A2G8LJA4</accession>
<dbReference type="PANTHER" id="PTHR46312:SF2">
    <property type="entry name" value="NUCLEOTIDE-BINDING OLIGOMERIZATION DOMAIN-CONTAINING PROTEIN 2-LIKE"/>
    <property type="match status" value="1"/>
</dbReference>
<evidence type="ECO:0000259" key="3">
    <source>
        <dbReference type="Pfam" id="PF05729"/>
    </source>
</evidence>
<dbReference type="PANTHER" id="PTHR46312">
    <property type="entry name" value="NACHT DOMAIN-CONTAINING PROTEIN"/>
    <property type="match status" value="1"/>
</dbReference>
<feature type="region of interest" description="Disordered" evidence="1">
    <location>
        <begin position="449"/>
        <end position="478"/>
    </location>
</feature>
<evidence type="ECO:0000313" key="5">
    <source>
        <dbReference type="Proteomes" id="UP000230750"/>
    </source>
</evidence>
<evidence type="ECO:0000256" key="2">
    <source>
        <dbReference type="SAM" id="Phobius"/>
    </source>
</evidence>
<name>A0A2G8LJA4_STIJA</name>
<feature type="compositionally biased region" description="Basic and acidic residues" evidence="1">
    <location>
        <begin position="405"/>
        <end position="420"/>
    </location>
</feature>
<dbReference type="InterPro" id="IPR007111">
    <property type="entry name" value="NACHT_NTPase"/>
</dbReference>
<reference evidence="4 5" key="1">
    <citation type="journal article" date="2017" name="PLoS Biol.">
        <title>The sea cucumber genome provides insights into morphological evolution and visceral regeneration.</title>
        <authorList>
            <person name="Zhang X."/>
            <person name="Sun L."/>
            <person name="Yuan J."/>
            <person name="Sun Y."/>
            <person name="Gao Y."/>
            <person name="Zhang L."/>
            <person name="Li S."/>
            <person name="Dai H."/>
            <person name="Hamel J.F."/>
            <person name="Liu C."/>
            <person name="Yu Y."/>
            <person name="Liu S."/>
            <person name="Lin W."/>
            <person name="Guo K."/>
            <person name="Jin S."/>
            <person name="Xu P."/>
            <person name="Storey K.B."/>
            <person name="Huan P."/>
            <person name="Zhang T."/>
            <person name="Zhou Y."/>
            <person name="Zhang J."/>
            <person name="Lin C."/>
            <person name="Li X."/>
            <person name="Xing L."/>
            <person name="Huo D."/>
            <person name="Sun M."/>
            <person name="Wang L."/>
            <person name="Mercier A."/>
            <person name="Li F."/>
            <person name="Yang H."/>
            <person name="Xiang J."/>
        </authorList>
    </citation>
    <scope>NUCLEOTIDE SEQUENCE [LARGE SCALE GENOMIC DNA]</scope>
    <source>
        <strain evidence="4">Shaxun</strain>
        <tissue evidence="4">Muscle</tissue>
    </source>
</reference>
<keyword evidence="2" id="KW-0812">Transmembrane</keyword>
<feature type="region of interest" description="Disordered" evidence="1">
    <location>
        <begin position="398"/>
        <end position="430"/>
    </location>
</feature>
<sequence>MMDVDWIVTNQSGVSFTKEEQTHKEMGDIWYTEKIIQYSTTECGADATFRCIASLSELSFVPLLDTYSSTVMINTEACKGPPSSKPTSSPKGLVAWPFVVIGIVFIVVILVIIACFFYQRRERTNILVDVLIKQYEKFGFIKPLPWGEPIPIQAFYTKCQCTITNANGDVSNQDSDFLSTPEFNNDSTNRVIIIADLGYGKTTYTQHLVSNWVSKMTPPQFGKRDQISEPILIYIHLKEVDPSMILSELVQKMMPVGIDLMVADIVEIFQHFELQVLLDGLDELSMSTISANTSPENPTNDKEERVNLLQEGGENDDNLTVANLLENKINSFKFKNIKVWVTSRESDDMDASFALPYSKVRLNGFSNTQLNEYIQKTCKYYLNLQALPQLSLILDSNMKGSKSQAKSDGKKRETIEEKTANNDSPLVTERGCHNDVTTKLTSNVHHVIKQGESEQKDDTVPGNDVQTPEACDTLEHFQ</sequence>
<dbReference type="EMBL" id="MRZV01000060">
    <property type="protein sequence ID" value="PIK60329.1"/>
    <property type="molecule type" value="Genomic_DNA"/>
</dbReference>
<dbReference type="Proteomes" id="UP000230750">
    <property type="component" value="Unassembled WGS sequence"/>
</dbReference>
<dbReference type="AlphaFoldDB" id="A0A2G8LJA4"/>
<evidence type="ECO:0000256" key="1">
    <source>
        <dbReference type="SAM" id="MobiDB-lite"/>
    </source>
</evidence>
<dbReference type="Pfam" id="PF05729">
    <property type="entry name" value="NACHT"/>
    <property type="match status" value="1"/>
</dbReference>
<feature type="domain" description="NACHT" evidence="3">
    <location>
        <begin position="191"/>
        <end position="377"/>
    </location>
</feature>
<dbReference type="Gene3D" id="3.40.50.300">
    <property type="entry name" value="P-loop containing nucleotide triphosphate hydrolases"/>
    <property type="match status" value="1"/>
</dbReference>
<gene>
    <name evidence="4" type="ORF">BSL78_02760</name>
</gene>
<keyword evidence="5" id="KW-1185">Reference proteome</keyword>
<keyword evidence="2" id="KW-0472">Membrane</keyword>
<feature type="transmembrane region" description="Helical" evidence="2">
    <location>
        <begin position="94"/>
        <end position="118"/>
    </location>
</feature>
<organism evidence="4 5">
    <name type="scientific">Stichopus japonicus</name>
    <name type="common">Sea cucumber</name>
    <dbReference type="NCBI Taxonomy" id="307972"/>
    <lineage>
        <taxon>Eukaryota</taxon>
        <taxon>Metazoa</taxon>
        <taxon>Echinodermata</taxon>
        <taxon>Eleutherozoa</taxon>
        <taxon>Echinozoa</taxon>
        <taxon>Holothuroidea</taxon>
        <taxon>Aspidochirotacea</taxon>
        <taxon>Aspidochirotida</taxon>
        <taxon>Stichopodidae</taxon>
        <taxon>Apostichopus</taxon>
    </lineage>
</organism>
<evidence type="ECO:0000313" key="4">
    <source>
        <dbReference type="EMBL" id="PIK60329.1"/>
    </source>
</evidence>